<reference evidence="9 10" key="1">
    <citation type="submission" date="2018-06" db="EMBL/GenBank/DDBJ databases">
        <title>Genomic Encyclopedia of Type Strains, Phase IV (KMG-IV): sequencing the most valuable type-strain genomes for metagenomic binning, comparative biology and taxonomic classification.</title>
        <authorList>
            <person name="Goeker M."/>
        </authorList>
    </citation>
    <scope>NUCLEOTIDE SEQUENCE [LARGE SCALE GENOMIC DNA]</scope>
    <source>
        <strain evidence="9 10">DSM 22112</strain>
    </source>
</reference>
<gene>
    <name evidence="9" type="ORF">DES36_10392</name>
</gene>
<dbReference type="PANTHER" id="PTHR42930">
    <property type="entry name" value="PHOSPHATE-SPECIFIC TRANSPORT SYSTEM ACCESSORY PROTEIN PHOU"/>
    <property type="match status" value="1"/>
</dbReference>
<feature type="domain" description="PhoU" evidence="8">
    <location>
        <begin position="122"/>
        <end position="207"/>
    </location>
</feature>
<evidence type="ECO:0000256" key="3">
    <source>
        <dbReference type="ARBA" id="ARBA00011738"/>
    </source>
</evidence>
<dbReference type="GO" id="GO:0045936">
    <property type="term" value="P:negative regulation of phosphate metabolic process"/>
    <property type="evidence" value="ECO:0007669"/>
    <property type="project" value="InterPro"/>
</dbReference>
<evidence type="ECO:0000256" key="5">
    <source>
        <dbReference type="ARBA" id="ARBA00022490"/>
    </source>
</evidence>
<dbReference type="PIRSF" id="PIRSF003107">
    <property type="entry name" value="PhoU"/>
    <property type="match status" value="1"/>
</dbReference>
<dbReference type="EMBL" id="QNRX01000003">
    <property type="protein sequence ID" value="RBP68330.1"/>
    <property type="molecule type" value="Genomic_DNA"/>
</dbReference>
<keyword evidence="5 7" id="KW-0963">Cytoplasm</keyword>
<evidence type="ECO:0000313" key="9">
    <source>
        <dbReference type="EMBL" id="RBP68330.1"/>
    </source>
</evidence>
<comment type="subcellular location">
    <subcellularLocation>
        <location evidence="1 7">Cytoplasm</location>
    </subcellularLocation>
</comment>
<evidence type="ECO:0000256" key="7">
    <source>
        <dbReference type="PIRNR" id="PIRNR003107"/>
    </source>
</evidence>
<dbReference type="RefSeq" id="WP_113919762.1">
    <property type="nucleotide sequence ID" value="NZ_QNRX01000003.1"/>
</dbReference>
<keyword evidence="4 7" id="KW-0813">Transport</keyword>
<dbReference type="OrthoDB" id="9814256at2"/>
<comment type="caution">
    <text evidence="9">The sequence shown here is derived from an EMBL/GenBank/DDBJ whole genome shotgun (WGS) entry which is preliminary data.</text>
</comment>
<proteinExistence type="inferred from homology"/>
<dbReference type="Gene3D" id="1.20.58.220">
    <property type="entry name" value="Phosphate transport system protein phou homolog 2, domain 2"/>
    <property type="match status" value="1"/>
</dbReference>
<dbReference type="InterPro" id="IPR026022">
    <property type="entry name" value="PhoU_dom"/>
</dbReference>
<comment type="subunit">
    <text evidence="3 7">Homodimer.</text>
</comment>
<protein>
    <recommendedName>
        <fullName evidence="7">Phosphate-specific transport system accessory protein PhoU</fullName>
    </recommendedName>
</protein>
<evidence type="ECO:0000256" key="6">
    <source>
        <dbReference type="ARBA" id="ARBA00022592"/>
    </source>
</evidence>
<dbReference type="FunFam" id="1.20.58.220:FF:000004">
    <property type="entry name" value="Phosphate-specific transport system accessory protein PhoU"/>
    <property type="match status" value="1"/>
</dbReference>
<dbReference type="SUPFAM" id="SSF109755">
    <property type="entry name" value="PhoU-like"/>
    <property type="match status" value="1"/>
</dbReference>
<keyword evidence="10" id="KW-1185">Reference proteome</keyword>
<name>A0A366IC82_9FIRM</name>
<dbReference type="GO" id="GO:0006817">
    <property type="term" value="P:phosphate ion transport"/>
    <property type="evidence" value="ECO:0007669"/>
    <property type="project" value="UniProtKB-KW"/>
</dbReference>
<dbReference type="InterPro" id="IPR038078">
    <property type="entry name" value="PhoU-like_sf"/>
</dbReference>
<accession>A0A366IC82</accession>
<dbReference type="PANTHER" id="PTHR42930:SF3">
    <property type="entry name" value="PHOSPHATE-SPECIFIC TRANSPORT SYSTEM ACCESSORY PROTEIN PHOU"/>
    <property type="match status" value="1"/>
</dbReference>
<comment type="similarity">
    <text evidence="2 7">Belongs to the PhoU family.</text>
</comment>
<sequence>MVQRKVFENELARLHNEILLMGSIVEDMLRDSIDSLSNRDKSLAIEVIKRDDMVDGKEIEIQELCVLIIATQQPVASDVRRVTSAFKIINNLERIGDHAVNIANVTKDLLDKKINLKEITEIKRMSEIVIELVKKCIDSYINLDISQVEEILSLEEEVDNAHHNLRRDLVQRMSCDASMIEQYSKFIFVSSHLERVGDHAINIFESVNYMVTGEYKDF</sequence>
<keyword evidence="6 7" id="KW-0592">Phosphate transport</keyword>
<evidence type="ECO:0000256" key="1">
    <source>
        <dbReference type="ARBA" id="ARBA00004496"/>
    </source>
</evidence>
<dbReference type="InterPro" id="IPR028366">
    <property type="entry name" value="PhoU"/>
</dbReference>
<dbReference type="NCBIfam" id="TIGR02135">
    <property type="entry name" value="phoU_full"/>
    <property type="match status" value="1"/>
</dbReference>
<evidence type="ECO:0000256" key="2">
    <source>
        <dbReference type="ARBA" id="ARBA00008107"/>
    </source>
</evidence>
<comment type="function">
    <text evidence="7">Plays a role in the regulation of phosphate uptake.</text>
</comment>
<organism evidence="9 10">
    <name type="scientific">Alkalibaculum bacchi</name>
    <dbReference type="NCBI Taxonomy" id="645887"/>
    <lineage>
        <taxon>Bacteria</taxon>
        <taxon>Bacillati</taxon>
        <taxon>Bacillota</taxon>
        <taxon>Clostridia</taxon>
        <taxon>Eubacteriales</taxon>
        <taxon>Eubacteriaceae</taxon>
        <taxon>Alkalibaculum</taxon>
    </lineage>
</organism>
<dbReference type="Proteomes" id="UP000253490">
    <property type="component" value="Unassembled WGS sequence"/>
</dbReference>
<dbReference type="GO" id="GO:0005737">
    <property type="term" value="C:cytoplasm"/>
    <property type="evidence" value="ECO:0007669"/>
    <property type="project" value="UniProtKB-SubCell"/>
</dbReference>
<feature type="domain" description="PhoU" evidence="8">
    <location>
        <begin position="18"/>
        <end position="105"/>
    </location>
</feature>
<dbReference type="Pfam" id="PF01895">
    <property type="entry name" value="PhoU"/>
    <property type="match status" value="2"/>
</dbReference>
<dbReference type="GO" id="GO:0030643">
    <property type="term" value="P:intracellular phosphate ion homeostasis"/>
    <property type="evidence" value="ECO:0007669"/>
    <property type="project" value="InterPro"/>
</dbReference>
<evidence type="ECO:0000313" key="10">
    <source>
        <dbReference type="Proteomes" id="UP000253490"/>
    </source>
</evidence>
<evidence type="ECO:0000256" key="4">
    <source>
        <dbReference type="ARBA" id="ARBA00022448"/>
    </source>
</evidence>
<evidence type="ECO:0000259" key="8">
    <source>
        <dbReference type="Pfam" id="PF01895"/>
    </source>
</evidence>
<dbReference type="AlphaFoldDB" id="A0A366IC82"/>